<dbReference type="PANTHER" id="PTHR46954:SF1">
    <property type="entry name" value="C2H2-TYPE DOMAIN-CONTAINING PROTEIN"/>
    <property type="match status" value="1"/>
</dbReference>
<name>A0AAV7XY05_9NEOP</name>
<organism evidence="1 2">
    <name type="scientific">Megalurothrips usitatus</name>
    <name type="common">bean blossom thrips</name>
    <dbReference type="NCBI Taxonomy" id="439358"/>
    <lineage>
        <taxon>Eukaryota</taxon>
        <taxon>Metazoa</taxon>
        <taxon>Ecdysozoa</taxon>
        <taxon>Arthropoda</taxon>
        <taxon>Hexapoda</taxon>
        <taxon>Insecta</taxon>
        <taxon>Pterygota</taxon>
        <taxon>Neoptera</taxon>
        <taxon>Paraneoptera</taxon>
        <taxon>Thysanoptera</taxon>
        <taxon>Terebrantia</taxon>
        <taxon>Thripoidea</taxon>
        <taxon>Thripidae</taxon>
        <taxon>Megalurothrips</taxon>
    </lineage>
</organism>
<keyword evidence="2" id="KW-1185">Reference proteome</keyword>
<evidence type="ECO:0000313" key="2">
    <source>
        <dbReference type="Proteomes" id="UP001075354"/>
    </source>
</evidence>
<accession>A0AAV7XY05</accession>
<dbReference type="AlphaFoldDB" id="A0AAV7XY05"/>
<gene>
    <name evidence="1" type="ORF">ONE63_000077</name>
</gene>
<reference evidence="1" key="1">
    <citation type="submission" date="2022-12" db="EMBL/GenBank/DDBJ databases">
        <title>Chromosome-level genome assembly of the bean flower thrips Megalurothrips usitatus.</title>
        <authorList>
            <person name="Ma L."/>
            <person name="Liu Q."/>
            <person name="Li H."/>
            <person name="Cai W."/>
        </authorList>
    </citation>
    <scope>NUCLEOTIDE SEQUENCE</scope>
    <source>
        <strain evidence="1">Cailab_2022a</strain>
    </source>
</reference>
<evidence type="ECO:0000313" key="1">
    <source>
        <dbReference type="EMBL" id="KAJ1531396.1"/>
    </source>
</evidence>
<dbReference type="EMBL" id="JAPTSV010000001">
    <property type="protein sequence ID" value="KAJ1531396.1"/>
    <property type="molecule type" value="Genomic_DNA"/>
</dbReference>
<sequence length="302" mass="33569">MNFSISRTSSYRRLIPRNSATVEGKRHINTVPVKLCRAQADRYRDHQDQHFCRATINALEVVASILGPEQVIFISQDDKAKVPIGKTAAKLQAPLLMHIKYKVRLDDHDFVVGERRQLTPSVYAAMTIKKDCMGKREAVSYSGPTFIAIRSGKHSSSTASTHAKDLKDVLGMEEFRALTVSQDGKPKPVVMISVDGGPDENPRYKVIAHAISHFLDLDLDGLFVFTNAPGRSAYNRVERRMAPLSRELSGVVLPYDFYGSHLDNRGATVDKNLELQNFSHAGTTLADIWSAMTIDGFPVTAR</sequence>
<dbReference type="PANTHER" id="PTHR46954">
    <property type="entry name" value="C2H2-TYPE DOMAIN-CONTAINING PROTEIN"/>
    <property type="match status" value="1"/>
</dbReference>
<protein>
    <submittedName>
        <fullName evidence="1">Uncharacterized protein</fullName>
    </submittedName>
</protein>
<comment type="caution">
    <text evidence="1">The sequence shown here is derived from an EMBL/GenBank/DDBJ whole genome shotgun (WGS) entry which is preliminary data.</text>
</comment>
<proteinExistence type="predicted"/>
<dbReference type="Proteomes" id="UP001075354">
    <property type="component" value="Chromosome 1"/>
</dbReference>